<feature type="chain" id="PRO_5042061327" evidence="1">
    <location>
        <begin position="21"/>
        <end position="177"/>
    </location>
</feature>
<organism evidence="2 3">
    <name type="scientific">Caenorhabditis briggsae</name>
    <dbReference type="NCBI Taxonomy" id="6238"/>
    <lineage>
        <taxon>Eukaryota</taxon>
        <taxon>Metazoa</taxon>
        <taxon>Ecdysozoa</taxon>
        <taxon>Nematoda</taxon>
        <taxon>Chromadorea</taxon>
        <taxon>Rhabditida</taxon>
        <taxon>Rhabditina</taxon>
        <taxon>Rhabditomorpha</taxon>
        <taxon>Rhabditoidea</taxon>
        <taxon>Rhabditidae</taxon>
        <taxon>Peloderinae</taxon>
        <taxon>Caenorhabditis</taxon>
    </lineage>
</organism>
<accession>A0AAE9ITC4</accession>
<proteinExistence type="predicted"/>
<dbReference type="Proteomes" id="UP000827892">
    <property type="component" value="Chromosome II"/>
</dbReference>
<evidence type="ECO:0000256" key="1">
    <source>
        <dbReference type="SAM" id="SignalP"/>
    </source>
</evidence>
<gene>
    <name evidence="2" type="ORF">L3Y34_017406</name>
</gene>
<protein>
    <submittedName>
        <fullName evidence="2">Uncharacterized protein</fullName>
    </submittedName>
</protein>
<reference evidence="2 3" key="1">
    <citation type="submission" date="2022-05" db="EMBL/GenBank/DDBJ databases">
        <title>Chromosome-level reference genomes for two strains of Caenorhabditis briggsae: an improved platform for comparative genomics.</title>
        <authorList>
            <person name="Stevens L."/>
            <person name="Andersen E.C."/>
        </authorList>
    </citation>
    <scope>NUCLEOTIDE SEQUENCE [LARGE SCALE GENOMIC DNA]</scope>
    <source>
        <strain evidence="2">QX1410_ONT</strain>
        <tissue evidence="2">Whole-organism</tissue>
    </source>
</reference>
<evidence type="ECO:0000313" key="3">
    <source>
        <dbReference type="Proteomes" id="UP000827892"/>
    </source>
</evidence>
<name>A0AAE9ITC4_CAEBR</name>
<feature type="signal peptide" evidence="1">
    <location>
        <begin position="1"/>
        <end position="20"/>
    </location>
</feature>
<dbReference type="AlphaFoldDB" id="A0AAE9ITC4"/>
<sequence>MKLNLIVFLALAMLACLSNAYMDPVQPKKCKTNADCGDGADDQCVGGLCFEVVKTPKNIDTLTAEGTPKRKGAIPPTKSSSSLWPCWLVSNAYMDHNTPCKTKADCGDDDCIGGFCFEVVKTPKNIDTLTAAGAPKRKGYMDPVQPKKCETNADCGDGADDQCVGGLCFEVVKTPKN</sequence>
<keyword evidence="1" id="KW-0732">Signal</keyword>
<dbReference type="PROSITE" id="PS51257">
    <property type="entry name" value="PROKAR_LIPOPROTEIN"/>
    <property type="match status" value="1"/>
</dbReference>
<dbReference type="EMBL" id="CP090892">
    <property type="protein sequence ID" value="ULU04618.1"/>
    <property type="molecule type" value="Genomic_DNA"/>
</dbReference>
<evidence type="ECO:0000313" key="2">
    <source>
        <dbReference type="EMBL" id="ULU04618.1"/>
    </source>
</evidence>